<evidence type="ECO:0000256" key="6">
    <source>
        <dbReference type="SAM" id="MobiDB-lite"/>
    </source>
</evidence>
<evidence type="ECO:0000259" key="7">
    <source>
        <dbReference type="PROSITE" id="PS50011"/>
    </source>
</evidence>
<evidence type="ECO:0000256" key="2">
    <source>
        <dbReference type="ARBA" id="ARBA00022741"/>
    </source>
</evidence>
<comment type="caution">
    <text evidence="8">The sequence shown here is derived from an EMBL/GenBank/DDBJ whole genome shotgun (WGS) entry which is preliminary data.</text>
</comment>
<feature type="region of interest" description="Disordered" evidence="6">
    <location>
        <begin position="1"/>
        <end position="42"/>
    </location>
</feature>
<feature type="compositionally biased region" description="Low complexity" evidence="6">
    <location>
        <begin position="7"/>
        <end position="21"/>
    </location>
</feature>
<feature type="compositionally biased region" description="Low complexity" evidence="6">
    <location>
        <begin position="333"/>
        <end position="343"/>
    </location>
</feature>
<keyword evidence="9" id="KW-1185">Reference proteome</keyword>
<gene>
    <name evidence="8" type="ORF">B4N89_13300</name>
</gene>
<feature type="compositionally biased region" description="Pro residues" evidence="6">
    <location>
        <begin position="461"/>
        <end position="475"/>
    </location>
</feature>
<dbReference type="InterPro" id="IPR017441">
    <property type="entry name" value="Protein_kinase_ATP_BS"/>
</dbReference>
<dbReference type="PROSITE" id="PS00107">
    <property type="entry name" value="PROTEIN_KINASE_ATP"/>
    <property type="match status" value="1"/>
</dbReference>
<reference evidence="8 9" key="1">
    <citation type="submission" date="2017-03" db="EMBL/GenBank/DDBJ databases">
        <title>Draft genome sequence of Streptomyces scabrisporus NF3, endophyte isolated from Amphipterygium adstringens.</title>
        <authorList>
            <person name="Vazquez M."/>
            <person name="Ceapa C.D."/>
            <person name="Rodriguez Luna D."/>
            <person name="Sanchez Esquivel S."/>
        </authorList>
    </citation>
    <scope>NUCLEOTIDE SEQUENCE [LARGE SCALE GENOMIC DNA]</scope>
    <source>
        <strain evidence="8 9">NF3</strain>
    </source>
</reference>
<evidence type="ECO:0000313" key="9">
    <source>
        <dbReference type="Proteomes" id="UP000190037"/>
    </source>
</evidence>
<dbReference type="SUPFAM" id="SSF56112">
    <property type="entry name" value="Protein kinase-like (PK-like)"/>
    <property type="match status" value="1"/>
</dbReference>
<feature type="region of interest" description="Disordered" evidence="6">
    <location>
        <begin position="522"/>
        <end position="549"/>
    </location>
</feature>
<dbReference type="SMART" id="SM00220">
    <property type="entry name" value="S_TKc"/>
    <property type="match status" value="1"/>
</dbReference>
<dbReference type="PROSITE" id="PS00108">
    <property type="entry name" value="PROTEIN_KINASE_ST"/>
    <property type="match status" value="1"/>
</dbReference>
<dbReference type="STRING" id="159449.B4N89_13300"/>
<accession>A0A1T3NYK4</accession>
<keyword evidence="2 5" id="KW-0547">Nucleotide-binding</keyword>
<evidence type="ECO:0000256" key="1">
    <source>
        <dbReference type="ARBA" id="ARBA00022679"/>
    </source>
</evidence>
<organism evidence="8 9">
    <name type="scientific">Embleya scabrispora</name>
    <dbReference type="NCBI Taxonomy" id="159449"/>
    <lineage>
        <taxon>Bacteria</taxon>
        <taxon>Bacillati</taxon>
        <taxon>Actinomycetota</taxon>
        <taxon>Actinomycetes</taxon>
        <taxon>Kitasatosporales</taxon>
        <taxon>Streptomycetaceae</taxon>
        <taxon>Embleya</taxon>
    </lineage>
</organism>
<dbReference type="InterPro" id="IPR011009">
    <property type="entry name" value="Kinase-like_dom_sf"/>
</dbReference>
<dbReference type="PANTHER" id="PTHR43289">
    <property type="entry name" value="MITOGEN-ACTIVATED PROTEIN KINASE KINASE KINASE 20-RELATED"/>
    <property type="match status" value="1"/>
</dbReference>
<dbReference type="PROSITE" id="PS50011">
    <property type="entry name" value="PROTEIN_KINASE_DOM"/>
    <property type="match status" value="1"/>
</dbReference>
<feature type="region of interest" description="Disordered" evidence="6">
    <location>
        <begin position="619"/>
        <end position="642"/>
    </location>
</feature>
<dbReference type="Gene3D" id="1.10.510.10">
    <property type="entry name" value="Transferase(Phosphotransferase) domain 1"/>
    <property type="match status" value="1"/>
</dbReference>
<dbReference type="AlphaFoldDB" id="A0A1T3NYK4"/>
<evidence type="ECO:0000256" key="5">
    <source>
        <dbReference type="PROSITE-ProRule" id="PRU10141"/>
    </source>
</evidence>
<dbReference type="GO" id="GO:0005524">
    <property type="term" value="F:ATP binding"/>
    <property type="evidence" value="ECO:0007669"/>
    <property type="project" value="UniProtKB-UniRule"/>
</dbReference>
<dbReference type="CDD" id="cd14014">
    <property type="entry name" value="STKc_PknB_like"/>
    <property type="match status" value="1"/>
</dbReference>
<evidence type="ECO:0000313" key="8">
    <source>
        <dbReference type="EMBL" id="OPC81782.1"/>
    </source>
</evidence>
<feature type="region of interest" description="Disordered" evidence="6">
    <location>
        <begin position="324"/>
        <end position="491"/>
    </location>
</feature>
<evidence type="ECO:0000256" key="3">
    <source>
        <dbReference type="ARBA" id="ARBA00022777"/>
    </source>
</evidence>
<name>A0A1T3NYK4_9ACTN</name>
<feature type="domain" description="Protein kinase" evidence="7">
    <location>
        <begin position="45"/>
        <end position="298"/>
    </location>
</feature>
<proteinExistence type="predicted"/>
<evidence type="ECO:0000256" key="4">
    <source>
        <dbReference type="ARBA" id="ARBA00022840"/>
    </source>
</evidence>
<keyword evidence="1" id="KW-0808">Transferase</keyword>
<dbReference type="PANTHER" id="PTHR43289:SF34">
    <property type="entry name" value="SERINE_THREONINE-PROTEIN KINASE YBDM-RELATED"/>
    <property type="match status" value="1"/>
</dbReference>
<feature type="binding site" evidence="5">
    <location>
        <position position="73"/>
    </location>
    <ligand>
        <name>ATP</name>
        <dbReference type="ChEBI" id="CHEBI:30616"/>
    </ligand>
</feature>
<dbReference type="GO" id="GO:0004674">
    <property type="term" value="F:protein serine/threonine kinase activity"/>
    <property type="evidence" value="ECO:0007669"/>
    <property type="project" value="TreeGrafter"/>
</dbReference>
<dbReference type="EMBL" id="MWQN01000001">
    <property type="protein sequence ID" value="OPC81782.1"/>
    <property type="molecule type" value="Genomic_DNA"/>
</dbReference>
<protein>
    <recommendedName>
        <fullName evidence="7">Protein kinase domain-containing protein</fullName>
    </recommendedName>
</protein>
<dbReference type="Gene3D" id="3.30.200.20">
    <property type="entry name" value="Phosphorylase Kinase, domain 1"/>
    <property type="match status" value="1"/>
</dbReference>
<keyword evidence="4 5" id="KW-0067">ATP-binding</keyword>
<keyword evidence="3" id="KW-0418">Kinase</keyword>
<dbReference type="InterPro" id="IPR000719">
    <property type="entry name" value="Prot_kinase_dom"/>
</dbReference>
<dbReference type="Proteomes" id="UP000190037">
    <property type="component" value="Unassembled WGS sequence"/>
</dbReference>
<sequence>MRGFHPGTAAAAGRRTNTGGTSMTADGGAEIRQLRPGDPQHIGPFRITGRLGAGGMGAVYAGLDGLERRVAVKVVHAQYADDPEFRARFTREVNLLRAIKGTCTTPVLDADVDAETPWFATEYVPGPTLDKRVNQGGPMRGDELMGLAAGLAEALVALHDADVIHRDLKPQNIICSPAGPRVLDLGIARSMEDSGLTRTGMMIGSPAWMSPERFKGHDSTPAADVYAWAMLVTYAATGVIPFGTGAPEVVALRVLQEEADLSGVPDVLRLIVKRAGDKEPHYRPQARELLASVTHVWRGALGTGAAPSLDPVADATSLIGQLWTTPASGGPWQVQQQPQQQVPQTPPPRVYEAPRGPARSGGTAAFGAPAVPPQTPPQAAYNTPTHDPYGASPTRPPLYRDASGTHGAPAAQSGAYGAPSGTHGVPAAQSGAYGAHSGQYGGTGQGYPAGRHQSPASGAFTPPPATSGGHTPPPTGRAATRQQGGAGGGRAGRKRLAIMIGGAVAVVAISAGAVVALRGGGDDKPEAGKNGTKSPVVQPPKLTGKPGGFTQDVKGVKFAVPSTWELKEVSDTEVCVLPAATPAAQRTTCERAGLRIWVGKNDQRKVDFKDPAGWTLGTAPTCVTKPEDTAAPTSKSEGKKLADPGKGTGLKYDYMAYSVTCKSGDSFQPQLWWLPQSVISFSTAGLSREYDADLNKILASVDTAGYKKPKG</sequence>
<dbReference type="Pfam" id="PF00069">
    <property type="entry name" value="Pkinase"/>
    <property type="match status" value="1"/>
</dbReference>
<dbReference type="InterPro" id="IPR008271">
    <property type="entry name" value="Ser/Thr_kinase_AS"/>
</dbReference>